<feature type="compositionally biased region" description="Basic and acidic residues" evidence="1">
    <location>
        <begin position="217"/>
        <end position="227"/>
    </location>
</feature>
<evidence type="ECO:0000313" key="3">
    <source>
        <dbReference type="Proteomes" id="UP000481861"/>
    </source>
</evidence>
<protein>
    <submittedName>
        <fullName evidence="2">Uncharacterized protein</fullName>
    </submittedName>
</protein>
<reference evidence="2 3" key="1">
    <citation type="submission" date="2020-01" db="EMBL/GenBank/DDBJ databases">
        <authorList>
            <consortium name="DOE Joint Genome Institute"/>
            <person name="Haridas S."/>
            <person name="Albert R."/>
            <person name="Binder M."/>
            <person name="Bloem J."/>
            <person name="Labutti K."/>
            <person name="Salamov A."/>
            <person name="Andreopoulos B."/>
            <person name="Baker S.E."/>
            <person name="Barry K."/>
            <person name="Bills G."/>
            <person name="Bluhm B.H."/>
            <person name="Cannon C."/>
            <person name="Castanera R."/>
            <person name="Culley D.E."/>
            <person name="Daum C."/>
            <person name="Ezra D."/>
            <person name="Gonzalez J.B."/>
            <person name="Henrissat B."/>
            <person name="Kuo A."/>
            <person name="Liang C."/>
            <person name="Lipzen A."/>
            <person name="Lutzoni F."/>
            <person name="Magnuson J."/>
            <person name="Mondo S."/>
            <person name="Nolan M."/>
            <person name="Ohm R."/>
            <person name="Pangilinan J."/>
            <person name="Park H.-J.H."/>
            <person name="Ramirez L."/>
            <person name="Alfaro M."/>
            <person name="Sun H."/>
            <person name="Tritt A."/>
            <person name="Yoshinaga Y."/>
            <person name="Zwiers L.-H.L."/>
            <person name="Turgeon B.G."/>
            <person name="Goodwin S.B."/>
            <person name="Spatafora J.W."/>
            <person name="Crous P.W."/>
            <person name="Grigoriev I.V."/>
        </authorList>
    </citation>
    <scope>NUCLEOTIDE SEQUENCE [LARGE SCALE GENOMIC DNA]</scope>
    <source>
        <strain evidence="2 3">CBS 611.86</strain>
    </source>
</reference>
<organism evidence="2 3">
    <name type="scientific">Massariosphaeria phaeospora</name>
    <dbReference type="NCBI Taxonomy" id="100035"/>
    <lineage>
        <taxon>Eukaryota</taxon>
        <taxon>Fungi</taxon>
        <taxon>Dikarya</taxon>
        <taxon>Ascomycota</taxon>
        <taxon>Pezizomycotina</taxon>
        <taxon>Dothideomycetes</taxon>
        <taxon>Pleosporomycetidae</taxon>
        <taxon>Pleosporales</taxon>
        <taxon>Pleosporales incertae sedis</taxon>
        <taxon>Massariosphaeria</taxon>
    </lineage>
</organism>
<dbReference type="AlphaFoldDB" id="A0A7C8MK41"/>
<gene>
    <name evidence="2" type="ORF">BDV95DRAFT_486560</name>
</gene>
<dbReference type="OrthoDB" id="3784117at2759"/>
<feature type="compositionally biased region" description="Polar residues" evidence="1">
    <location>
        <begin position="48"/>
        <end position="57"/>
    </location>
</feature>
<keyword evidence="3" id="KW-1185">Reference proteome</keyword>
<proteinExistence type="predicted"/>
<accession>A0A7C8MK41</accession>
<feature type="region of interest" description="Disordered" evidence="1">
    <location>
        <begin position="186"/>
        <end position="252"/>
    </location>
</feature>
<dbReference type="EMBL" id="JAADJZ010000005">
    <property type="protein sequence ID" value="KAF2875322.1"/>
    <property type="molecule type" value="Genomic_DNA"/>
</dbReference>
<feature type="region of interest" description="Disordered" evidence="1">
    <location>
        <begin position="21"/>
        <end position="171"/>
    </location>
</feature>
<evidence type="ECO:0000313" key="2">
    <source>
        <dbReference type="EMBL" id="KAF2875322.1"/>
    </source>
</evidence>
<dbReference type="Proteomes" id="UP000481861">
    <property type="component" value="Unassembled WGS sequence"/>
</dbReference>
<sequence length="252" mass="26626">MAQHERRDSYVDCGTQTVLAGLTRDPNAHPAALGGAASTSPADVEKPQTPTGSTPAITKSDANDPQLSPTLLQRRKSTQSFTSRLQMPDPEFDTQDPRSPPPTQGILSPLPLANTLHAGHTPIVPRSLSPLSPLGRRDEEEPSGSETPVQENILQGALVLPPAPGDGAADRIDVDELSARLEQVAKENELADEREEAPLSPMVSHSTSDAVTHSRKGSTEGHRRPSADDAGAVDGVLLKQPKMNMGAPFGKA</sequence>
<feature type="compositionally biased region" description="Polar residues" evidence="1">
    <location>
        <begin position="144"/>
        <end position="153"/>
    </location>
</feature>
<name>A0A7C8MK41_9PLEO</name>
<evidence type="ECO:0000256" key="1">
    <source>
        <dbReference type="SAM" id="MobiDB-lite"/>
    </source>
</evidence>
<comment type="caution">
    <text evidence="2">The sequence shown here is derived from an EMBL/GenBank/DDBJ whole genome shotgun (WGS) entry which is preliminary data.</text>
</comment>